<gene>
    <name evidence="2" type="ORF">ENJ40_04870</name>
</gene>
<name>A0A7C3CLC6_9BACT</name>
<reference evidence="2" key="1">
    <citation type="journal article" date="2020" name="mSystems">
        <title>Genome- and Community-Level Interaction Insights into Carbon Utilization and Element Cycling Functions of Hydrothermarchaeota in Hydrothermal Sediment.</title>
        <authorList>
            <person name="Zhou Z."/>
            <person name="Liu Y."/>
            <person name="Xu W."/>
            <person name="Pan J."/>
            <person name="Luo Z.H."/>
            <person name="Li M."/>
        </authorList>
    </citation>
    <scope>NUCLEOTIDE SEQUENCE [LARGE SCALE GENOMIC DNA]</scope>
    <source>
        <strain evidence="2">HyVt-483</strain>
    </source>
</reference>
<dbReference type="InterPro" id="IPR002509">
    <property type="entry name" value="NODB_dom"/>
</dbReference>
<proteinExistence type="predicted"/>
<dbReference type="Proteomes" id="UP000886043">
    <property type="component" value="Unassembled WGS sequence"/>
</dbReference>
<dbReference type="GO" id="GO:0005975">
    <property type="term" value="P:carbohydrate metabolic process"/>
    <property type="evidence" value="ECO:0007669"/>
    <property type="project" value="InterPro"/>
</dbReference>
<feature type="domain" description="NodB homology" evidence="1">
    <location>
        <begin position="1"/>
        <end position="97"/>
    </location>
</feature>
<dbReference type="EMBL" id="DRMH01000061">
    <property type="protein sequence ID" value="HFC97772.1"/>
    <property type="molecule type" value="Genomic_DNA"/>
</dbReference>
<dbReference type="InterPro" id="IPR011330">
    <property type="entry name" value="Glyco_hydro/deAcase_b/a-brl"/>
</dbReference>
<dbReference type="CDD" id="cd10941">
    <property type="entry name" value="CE4_PuuE_HpPgdA_like_2"/>
    <property type="match status" value="1"/>
</dbReference>
<comment type="caution">
    <text evidence="2">The sequence shown here is derived from an EMBL/GenBank/DDBJ whole genome shotgun (WGS) entry which is preliminary data.</text>
</comment>
<dbReference type="PANTHER" id="PTHR47561:SF1">
    <property type="entry name" value="POLYSACCHARIDE DEACETYLASE FAMILY PROTEIN (AFU_ORTHOLOGUE AFUA_6G05030)"/>
    <property type="match status" value="1"/>
</dbReference>
<dbReference type="PANTHER" id="PTHR47561">
    <property type="entry name" value="POLYSACCHARIDE DEACETYLASE FAMILY PROTEIN (AFU_ORTHOLOGUE AFUA_6G05030)"/>
    <property type="match status" value="1"/>
</dbReference>
<protein>
    <submittedName>
        <fullName evidence="2">Polysaccharide deacetylase</fullName>
    </submittedName>
</protein>
<dbReference type="AlphaFoldDB" id="A0A7C3CLC6"/>
<organism evidence="2">
    <name type="scientific">Thermosulfurimonas dismutans</name>
    <dbReference type="NCBI Taxonomy" id="999894"/>
    <lineage>
        <taxon>Bacteria</taxon>
        <taxon>Pseudomonadati</taxon>
        <taxon>Thermodesulfobacteriota</taxon>
        <taxon>Thermodesulfobacteria</taxon>
        <taxon>Thermodesulfobacteriales</taxon>
        <taxon>Thermodesulfobacteriaceae</taxon>
        <taxon>Thermosulfurimonas</taxon>
    </lineage>
</organism>
<accession>A0A7C3CLC6</accession>
<dbReference type="PROSITE" id="PS51677">
    <property type="entry name" value="NODB"/>
    <property type="match status" value="1"/>
</dbReference>
<dbReference type="GO" id="GO:0016810">
    <property type="term" value="F:hydrolase activity, acting on carbon-nitrogen (but not peptide) bonds"/>
    <property type="evidence" value="ECO:0007669"/>
    <property type="project" value="InterPro"/>
</dbReference>
<sequence>MPVSLTFDVEEDCPPYLTSTRGMEEGLPRILDLLAERGIRGTFFFTARMALKYPRLVRRVLEEGHELGCHAYDHERLDKLPWERAAELIRRALEVLRGFGEVISFRAPNLQLPRNLLPVLRENGILVDSSRAVYKGHWRVLREEGILELPVSVTSSVLRLPWSLQKPLHLLLREPRIYFAHPWEFVPMKEVRLDCRFHTGNTALKLLARLIDFYRQRKVPFLPLRDYLRLYPSSDPRRA</sequence>
<dbReference type="Gene3D" id="3.20.20.370">
    <property type="entry name" value="Glycoside hydrolase/deacetylase"/>
    <property type="match status" value="1"/>
</dbReference>
<dbReference type="SUPFAM" id="SSF88713">
    <property type="entry name" value="Glycoside hydrolase/deacetylase"/>
    <property type="match status" value="1"/>
</dbReference>
<dbReference type="InterPro" id="IPR045235">
    <property type="entry name" value="PuuE_HpPgdA-like"/>
</dbReference>
<evidence type="ECO:0000259" key="1">
    <source>
        <dbReference type="PROSITE" id="PS51677"/>
    </source>
</evidence>
<evidence type="ECO:0000313" key="2">
    <source>
        <dbReference type="EMBL" id="HFC97772.1"/>
    </source>
</evidence>
<dbReference type="Pfam" id="PF01522">
    <property type="entry name" value="Polysacc_deac_1"/>
    <property type="match status" value="1"/>
</dbReference>